<dbReference type="GO" id="GO:0006508">
    <property type="term" value="P:proteolysis"/>
    <property type="evidence" value="ECO:0007669"/>
    <property type="project" value="InterPro"/>
</dbReference>
<accession>A0A218VSY2</accession>
<reference evidence="5" key="1">
    <citation type="journal article" date="2017" name="Plant J.">
        <title>The pomegranate (Punica granatum L.) genome and the genomics of punicalagin biosynthesis.</title>
        <authorList>
            <person name="Qin G."/>
            <person name="Xu C."/>
            <person name="Ming R."/>
            <person name="Tang H."/>
            <person name="Guyot R."/>
            <person name="Kramer E.M."/>
            <person name="Hu Y."/>
            <person name="Yi X."/>
            <person name="Qi Y."/>
            <person name="Xu X."/>
            <person name="Gao Z."/>
            <person name="Pan H."/>
            <person name="Jian J."/>
            <person name="Tian Y."/>
            <person name="Yue Z."/>
            <person name="Xu Y."/>
        </authorList>
    </citation>
    <scope>NUCLEOTIDE SEQUENCE [LARGE SCALE GENOMIC DNA]</scope>
    <source>
        <strain evidence="5">cv. Dabenzi</strain>
    </source>
</reference>
<dbReference type="GO" id="GO:0005737">
    <property type="term" value="C:cytoplasm"/>
    <property type="evidence" value="ECO:0007669"/>
    <property type="project" value="TreeGrafter"/>
</dbReference>
<evidence type="ECO:0000313" key="4">
    <source>
        <dbReference type="EMBL" id="OWM63605.1"/>
    </source>
</evidence>
<dbReference type="PANTHER" id="PTHR48104">
    <property type="entry name" value="METACASPASE-4"/>
    <property type="match status" value="1"/>
</dbReference>
<dbReference type="GO" id="GO:0004197">
    <property type="term" value="F:cysteine-type endopeptidase activity"/>
    <property type="evidence" value="ECO:0007669"/>
    <property type="project" value="InterPro"/>
</dbReference>
<evidence type="ECO:0000259" key="3">
    <source>
        <dbReference type="Pfam" id="PF00656"/>
    </source>
</evidence>
<comment type="caution">
    <text evidence="4">The sequence shown here is derived from an EMBL/GenBank/DDBJ whole genome shotgun (WGS) entry which is preliminary data.</text>
</comment>
<dbReference type="PANTHER" id="PTHR48104:SF2">
    <property type="entry name" value="METACASPASE-1-LIKE ISOFORM X1"/>
    <property type="match status" value="1"/>
</dbReference>
<dbReference type="Proteomes" id="UP000197138">
    <property type="component" value="Unassembled WGS sequence"/>
</dbReference>
<dbReference type="InterPro" id="IPR050452">
    <property type="entry name" value="Metacaspase"/>
</dbReference>
<dbReference type="InterPro" id="IPR011600">
    <property type="entry name" value="Pept_C14_caspase"/>
</dbReference>
<evidence type="ECO:0000256" key="2">
    <source>
        <dbReference type="SAM" id="MobiDB-lite"/>
    </source>
</evidence>
<gene>
    <name evidence="4" type="ORF">CDL15_Pgr008148</name>
</gene>
<evidence type="ECO:0000313" key="5">
    <source>
        <dbReference type="Proteomes" id="UP000197138"/>
    </source>
</evidence>
<dbReference type="SUPFAM" id="SSF52129">
    <property type="entry name" value="Caspase-like"/>
    <property type="match status" value="1"/>
</dbReference>
<dbReference type="InterPro" id="IPR029030">
    <property type="entry name" value="Caspase-like_dom_sf"/>
</dbReference>
<proteinExistence type="inferred from homology"/>
<name>A0A218VSY2_PUNGR</name>
<feature type="region of interest" description="Disordered" evidence="2">
    <location>
        <begin position="1"/>
        <end position="24"/>
    </location>
</feature>
<protein>
    <recommendedName>
        <fullName evidence="3">Peptidase C14 caspase domain-containing protein</fullName>
    </recommendedName>
</protein>
<feature type="domain" description="Peptidase C14 caspase" evidence="3">
    <location>
        <begin position="157"/>
        <end position="297"/>
    </location>
</feature>
<comment type="similarity">
    <text evidence="1">Belongs to the peptidase C14B family.</text>
</comment>
<dbReference type="Pfam" id="PF00656">
    <property type="entry name" value="Peptidase_C14"/>
    <property type="match status" value="1"/>
</dbReference>
<dbReference type="AlphaFoldDB" id="A0A218VSY2"/>
<organism evidence="4 5">
    <name type="scientific">Punica granatum</name>
    <name type="common">Pomegranate</name>
    <dbReference type="NCBI Taxonomy" id="22663"/>
    <lineage>
        <taxon>Eukaryota</taxon>
        <taxon>Viridiplantae</taxon>
        <taxon>Streptophyta</taxon>
        <taxon>Embryophyta</taxon>
        <taxon>Tracheophyta</taxon>
        <taxon>Spermatophyta</taxon>
        <taxon>Magnoliopsida</taxon>
        <taxon>eudicotyledons</taxon>
        <taxon>Gunneridae</taxon>
        <taxon>Pentapetalae</taxon>
        <taxon>rosids</taxon>
        <taxon>malvids</taxon>
        <taxon>Myrtales</taxon>
        <taxon>Lythraceae</taxon>
        <taxon>Punica</taxon>
    </lineage>
</organism>
<evidence type="ECO:0000256" key="1">
    <source>
        <dbReference type="ARBA" id="ARBA00009005"/>
    </source>
</evidence>
<dbReference type="EMBL" id="MTKT01005898">
    <property type="protein sequence ID" value="OWM63605.1"/>
    <property type="molecule type" value="Genomic_DNA"/>
</dbReference>
<dbReference type="Gene3D" id="3.40.50.12660">
    <property type="match status" value="1"/>
</dbReference>
<sequence>MWQSWQPASQDNSPTGAGSLSGSAGNRQSLGFESLYNTVTVKNMSSAGKPDSKIRCGQCEQQIRPIWTRQAIRCPFCYNIMPITMMQPANQDNSPTGAGSLSGSAGNRQSLGFESSYNRVTVKISGARSYCSDLSSYSRSSSKGLSGDMMMPKERKYKLKGTLNDVKSMKQLLMERFGFVEESIRILTEEEKDQRRIPTKKNIQEALDWLVQDSRSGDSLVFYFSGHGLRVLENIEGDELDGFDESICPVDFTKEGTILDDEINSRIIRPLKEGVTLHAIVDSCHSGTILDLPNVYDYKFLVVESNSCSGIGSVLEVLNLYTEVSKNPAGLTYGKLVRSMHEVIEEVNKSNCLNSSFLSRIFHAKLFQKPVLSSSEIFDVNWKQFEL</sequence>